<feature type="transmembrane region" description="Helical" evidence="13">
    <location>
        <begin position="131"/>
        <end position="150"/>
    </location>
</feature>
<comment type="pathway">
    <text evidence="2 13">Glycolipid biosynthesis; glycosylphosphatidylinositol-anchor biosynthesis.</text>
</comment>
<feature type="transmembrane region" description="Helical" evidence="13">
    <location>
        <begin position="242"/>
        <end position="266"/>
    </location>
</feature>
<feature type="transmembrane region" description="Helical" evidence="13">
    <location>
        <begin position="441"/>
        <end position="463"/>
    </location>
</feature>
<organism evidence="14 15">
    <name type="scientific">Lasiosphaeria ovina</name>
    <dbReference type="NCBI Taxonomy" id="92902"/>
    <lineage>
        <taxon>Eukaryota</taxon>
        <taxon>Fungi</taxon>
        <taxon>Dikarya</taxon>
        <taxon>Ascomycota</taxon>
        <taxon>Pezizomycotina</taxon>
        <taxon>Sordariomycetes</taxon>
        <taxon>Sordariomycetidae</taxon>
        <taxon>Sordariales</taxon>
        <taxon>Lasiosphaeriaceae</taxon>
        <taxon>Lasiosphaeria</taxon>
    </lineage>
</organism>
<evidence type="ECO:0000313" key="15">
    <source>
        <dbReference type="Proteomes" id="UP001287356"/>
    </source>
</evidence>
<dbReference type="EMBL" id="JAULSN010000010">
    <property type="protein sequence ID" value="KAK3362026.1"/>
    <property type="molecule type" value="Genomic_DNA"/>
</dbReference>
<dbReference type="PANTHER" id="PTHR12886:SF0">
    <property type="entry name" value="GPI MANNOSYLTRANSFERASE 1"/>
    <property type="match status" value="1"/>
</dbReference>
<feature type="transmembrane region" description="Helical" evidence="13">
    <location>
        <begin position="307"/>
        <end position="328"/>
    </location>
</feature>
<name>A0AAE0JUB5_9PEZI</name>
<feature type="transmembrane region" description="Helical" evidence="13">
    <location>
        <begin position="475"/>
        <end position="498"/>
    </location>
</feature>
<comment type="similarity">
    <text evidence="3 13">Belongs to the PIGM family.</text>
</comment>
<reference evidence="14" key="1">
    <citation type="journal article" date="2023" name="Mol. Phylogenet. Evol.">
        <title>Genome-scale phylogeny and comparative genomics of the fungal order Sordariales.</title>
        <authorList>
            <person name="Hensen N."/>
            <person name="Bonometti L."/>
            <person name="Westerberg I."/>
            <person name="Brannstrom I.O."/>
            <person name="Guillou S."/>
            <person name="Cros-Aarteil S."/>
            <person name="Calhoun S."/>
            <person name="Haridas S."/>
            <person name="Kuo A."/>
            <person name="Mondo S."/>
            <person name="Pangilinan J."/>
            <person name="Riley R."/>
            <person name="LaButti K."/>
            <person name="Andreopoulos B."/>
            <person name="Lipzen A."/>
            <person name="Chen C."/>
            <person name="Yan M."/>
            <person name="Daum C."/>
            <person name="Ng V."/>
            <person name="Clum A."/>
            <person name="Steindorff A."/>
            <person name="Ohm R.A."/>
            <person name="Martin F."/>
            <person name="Silar P."/>
            <person name="Natvig D.O."/>
            <person name="Lalanne C."/>
            <person name="Gautier V."/>
            <person name="Ament-Velasquez S.L."/>
            <person name="Kruys A."/>
            <person name="Hutchinson M.I."/>
            <person name="Powell A.J."/>
            <person name="Barry K."/>
            <person name="Miller A.N."/>
            <person name="Grigoriev I.V."/>
            <person name="Debuchy R."/>
            <person name="Gladieux P."/>
            <person name="Hiltunen Thoren M."/>
            <person name="Johannesson H."/>
        </authorList>
    </citation>
    <scope>NUCLEOTIDE SEQUENCE</scope>
    <source>
        <strain evidence="14">CBS 958.72</strain>
    </source>
</reference>
<keyword evidence="10 13" id="KW-1133">Transmembrane helix</keyword>
<dbReference type="GO" id="GO:0004376">
    <property type="term" value="F:GPI mannosyltransferase activity"/>
    <property type="evidence" value="ECO:0007669"/>
    <property type="project" value="InterPro"/>
</dbReference>
<keyword evidence="5 13" id="KW-0337">GPI-anchor biosynthesis</keyword>
<protein>
    <recommendedName>
        <fullName evidence="4 13">GPI mannosyltransferase 1</fullName>
        <ecNumber evidence="13">2.4.1.-</ecNumber>
    </recommendedName>
    <alternativeName>
        <fullName evidence="13">GPI mannosyltransferase I</fullName>
    </alternativeName>
</protein>
<dbReference type="GO" id="GO:0006506">
    <property type="term" value="P:GPI anchor biosynthetic process"/>
    <property type="evidence" value="ECO:0007669"/>
    <property type="project" value="UniProtKB-KW"/>
</dbReference>
<dbReference type="EC" id="2.4.1.-" evidence="13"/>
<keyword evidence="9 13" id="KW-0256">Endoplasmic reticulum</keyword>
<dbReference type="InterPro" id="IPR007704">
    <property type="entry name" value="PIG-M"/>
</dbReference>
<dbReference type="GO" id="GO:0005789">
    <property type="term" value="C:endoplasmic reticulum membrane"/>
    <property type="evidence" value="ECO:0007669"/>
    <property type="project" value="UniProtKB-SubCell"/>
</dbReference>
<proteinExistence type="inferred from homology"/>
<evidence type="ECO:0000256" key="10">
    <source>
        <dbReference type="ARBA" id="ARBA00022989"/>
    </source>
</evidence>
<evidence type="ECO:0000256" key="8">
    <source>
        <dbReference type="ARBA" id="ARBA00022692"/>
    </source>
</evidence>
<keyword evidence="15" id="KW-1185">Reference proteome</keyword>
<feature type="transmembrane region" description="Helical" evidence="13">
    <location>
        <begin position="404"/>
        <end position="429"/>
    </location>
</feature>
<dbReference type="Pfam" id="PF05007">
    <property type="entry name" value="Mannosyl_trans"/>
    <property type="match status" value="1"/>
</dbReference>
<evidence type="ECO:0000256" key="1">
    <source>
        <dbReference type="ARBA" id="ARBA00004477"/>
    </source>
</evidence>
<evidence type="ECO:0000313" key="14">
    <source>
        <dbReference type="EMBL" id="KAK3362026.1"/>
    </source>
</evidence>
<evidence type="ECO:0000256" key="5">
    <source>
        <dbReference type="ARBA" id="ARBA00022502"/>
    </source>
</evidence>
<evidence type="ECO:0000256" key="3">
    <source>
        <dbReference type="ARBA" id="ARBA00011071"/>
    </source>
</evidence>
<keyword evidence="7 13" id="KW-0808">Transferase</keyword>
<accession>A0AAE0JUB5</accession>
<evidence type="ECO:0000256" key="2">
    <source>
        <dbReference type="ARBA" id="ARBA00004687"/>
    </source>
</evidence>
<dbReference type="Proteomes" id="UP001287356">
    <property type="component" value="Unassembled WGS sequence"/>
</dbReference>
<reference evidence="14" key="2">
    <citation type="submission" date="2023-06" db="EMBL/GenBank/DDBJ databases">
        <authorList>
            <consortium name="Lawrence Berkeley National Laboratory"/>
            <person name="Haridas S."/>
            <person name="Hensen N."/>
            <person name="Bonometti L."/>
            <person name="Westerberg I."/>
            <person name="Brannstrom I.O."/>
            <person name="Guillou S."/>
            <person name="Cros-Aarteil S."/>
            <person name="Calhoun S."/>
            <person name="Kuo A."/>
            <person name="Mondo S."/>
            <person name="Pangilinan J."/>
            <person name="Riley R."/>
            <person name="Labutti K."/>
            <person name="Andreopoulos B."/>
            <person name="Lipzen A."/>
            <person name="Chen C."/>
            <person name="Yanf M."/>
            <person name="Daum C."/>
            <person name="Ng V."/>
            <person name="Clum A."/>
            <person name="Steindorff A."/>
            <person name="Ohm R."/>
            <person name="Martin F."/>
            <person name="Silar P."/>
            <person name="Natvig D."/>
            <person name="Lalanne C."/>
            <person name="Gautier V."/>
            <person name="Ament-Velasquez S.L."/>
            <person name="Kruys A."/>
            <person name="Hutchinson M.I."/>
            <person name="Powell A.J."/>
            <person name="Barry K."/>
            <person name="Miller A.N."/>
            <person name="Grigoriev I.V."/>
            <person name="Debuchy R."/>
            <person name="Gladieux P."/>
            <person name="Thoren M.H."/>
            <person name="Johannesson H."/>
        </authorList>
    </citation>
    <scope>NUCLEOTIDE SEQUENCE</scope>
    <source>
        <strain evidence="14">CBS 958.72</strain>
    </source>
</reference>
<evidence type="ECO:0000256" key="7">
    <source>
        <dbReference type="ARBA" id="ARBA00022679"/>
    </source>
</evidence>
<dbReference type="AlphaFoldDB" id="A0AAE0JUB5"/>
<comment type="subcellular location">
    <subcellularLocation>
        <location evidence="1 13">Endoplasmic reticulum membrane</location>
        <topology evidence="1 13">Multi-pass membrane protein</topology>
    </subcellularLocation>
</comment>
<dbReference type="PANTHER" id="PTHR12886">
    <property type="entry name" value="PIG-M MANNOSYLTRANSFERASE"/>
    <property type="match status" value="1"/>
</dbReference>
<keyword evidence="11 13" id="KW-0472">Membrane</keyword>
<evidence type="ECO:0000256" key="4">
    <source>
        <dbReference type="ARBA" id="ARBA00013797"/>
    </source>
</evidence>
<keyword evidence="6 13" id="KW-0328">Glycosyltransferase</keyword>
<comment type="function">
    <text evidence="12 13">Mannosyltransferase involved in glycosylphosphatidylinositol-anchor biosynthesis. Transfers the first alpha-1,4-mannose to GlcN-acyl-PI during GPI precursor assembly. Required for cell wall integrity.</text>
</comment>
<evidence type="ECO:0000256" key="6">
    <source>
        <dbReference type="ARBA" id="ARBA00022676"/>
    </source>
</evidence>
<sequence>MLIWWTATSSSSSSSSSSSISRMAQSSVAARSASASAGDQTSARKKKRVSFAAGSAPPALPSAASSPAFSALFQRPLPLYFSAALLRLGLLLYGLWQDANSPLKYTDIDYLVFTDAARFVSRGQSPYDRETYRYTPVLAWLLLPTAHVGASPLWDAVWFSSGKVLFAAADLVAGWLLERVLTSSGSGLLGLDPVAARKFAAIWLLNPMVATISTRGSSEGLLGVLVMALLSAVMARRVTLAGLLLGFSVHFKIYPFIYAPAIVWWMDAERMGSADADKKKGSPAPGQNKSKSTLISRVTTFATPARIRLAAVSLSTFVCLNAVMYICYGPPFLTHTFLHHVTRIDHRHNFSPYNTQLYLASAFPDLSALRIESVAFLPQLVLSCFLIPIVLAKKDLPTAMLAQTFTFVTFNKVCTSQYFLWYMVLLPLYLPRSSFLEDGKLGIFALAMWVTSQGLWLHQGYGLEFLGLSTFLPGLWLASLGFFLVNCWILGIIIADVLREGPA</sequence>
<gene>
    <name evidence="14" type="ORF">B0T24DRAFT_640682</name>
</gene>
<evidence type="ECO:0000256" key="9">
    <source>
        <dbReference type="ARBA" id="ARBA00022824"/>
    </source>
</evidence>
<evidence type="ECO:0000256" key="12">
    <source>
        <dbReference type="ARBA" id="ARBA00025399"/>
    </source>
</evidence>
<comment type="caution">
    <text evidence="14">The sequence shown here is derived from an EMBL/GenBank/DDBJ whole genome shotgun (WGS) entry which is preliminary data.</text>
</comment>
<keyword evidence="8 13" id="KW-0812">Transmembrane</keyword>
<evidence type="ECO:0000256" key="11">
    <source>
        <dbReference type="ARBA" id="ARBA00023136"/>
    </source>
</evidence>
<evidence type="ECO:0000256" key="13">
    <source>
        <dbReference type="RuleBase" id="RU365064"/>
    </source>
</evidence>
<dbReference type="GO" id="GO:1990529">
    <property type="term" value="C:glycosylphosphatidylinositol-mannosyltransferase I complex"/>
    <property type="evidence" value="ECO:0007669"/>
    <property type="project" value="TreeGrafter"/>
</dbReference>
<feature type="transmembrane region" description="Helical" evidence="13">
    <location>
        <begin position="217"/>
        <end position="235"/>
    </location>
</feature>
<feature type="transmembrane region" description="Helical" evidence="13">
    <location>
        <begin position="374"/>
        <end position="392"/>
    </location>
</feature>
<dbReference type="GO" id="GO:0051751">
    <property type="term" value="F:alpha-1,4-mannosyltransferase activity"/>
    <property type="evidence" value="ECO:0007669"/>
    <property type="project" value="InterPro"/>
</dbReference>